<organism evidence="2 3">
    <name type="scientific">Elliptochloris bilobata</name>
    <dbReference type="NCBI Taxonomy" id="381761"/>
    <lineage>
        <taxon>Eukaryota</taxon>
        <taxon>Viridiplantae</taxon>
        <taxon>Chlorophyta</taxon>
        <taxon>core chlorophytes</taxon>
        <taxon>Trebouxiophyceae</taxon>
        <taxon>Trebouxiophyceae incertae sedis</taxon>
        <taxon>Elliptochloris clade</taxon>
        <taxon>Elliptochloris</taxon>
    </lineage>
</organism>
<feature type="domain" description="FAD dependent oxidoreductase" evidence="1">
    <location>
        <begin position="46"/>
        <end position="409"/>
    </location>
</feature>
<proteinExistence type="predicted"/>
<sequence length="440" mass="45499">MLYRQAVRLHNASAPRRAWLLASKVRREGRAMSGLPLFVPRPALRFAVIGGGFAGCAVAWHLLAAARAHSPIAVTLYDGAGLCGGASRAAAGLLHPFTPRGRLLWRGDEAVADALELVAAAEAAAARAAACAACDTDKTERDPDIGLEDRFVWRQPLMRPARNEQQAREFAAAEGRTTGSGFQVSPLPAAAVAALAPGMCADAIAAASAAGGAGAALLVQGGLVLHPERYLRALWEACRQRAADIGGGCAAQLVRQHVPSLVQLQADAGPFDAVVVAAGAAVGVLPELRGLLPLELCQGFTLELAPPSGRAAHTLPGGTLYPAGAPSLLGEFYVAAQGRSTAVVGATRRYGLTPLASLAECGKAVDWTRGEAAAAACELQREAAALWPAAASWQVAAVRSGVRAMPPRTQDGKEQAHRNYGVQALATCSDLAHRVEDALK</sequence>
<name>A0AAW1RK13_9CHLO</name>
<accession>A0AAW1RK13</accession>
<evidence type="ECO:0000259" key="1">
    <source>
        <dbReference type="Pfam" id="PF01266"/>
    </source>
</evidence>
<dbReference type="Gene3D" id="3.30.9.10">
    <property type="entry name" value="D-Amino Acid Oxidase, subunit A, domain 2"/>
    <property type="match status" value="1"/>
</dbReference>
<dbReference type="InterPro" id="IPR036188">
    <property type="entry name" value="FAD/NAD-bd_sf"/>
</dbReference>
<dbReference type="Proteomes" id="UP001445335">
    <property type="component" value="Unassembled WGS sequence"/>
</dbReference>
<dbReference type="EMBL" id="JALJOU010000035">
    <property type="protein sequence ID" value="KAK9833582.1"/>
    <property type="molecule type" value="Genomic_DNA"/>
</dbReference>
<keyword evidence="3" id="KW-1185">Reference proteome</keyword>
<protein>
    <recommendedName>
        <fullName evidence="1">FAD dependent oxidoreductase domain-containing protein</fullName>
    </recommendedName>
</protein>
<comment type="caution">
    <text evidence="2">The sequence shown here is derived from an EMBL/GenBank/DDBJ whole genome shotgun (WGS) entry which is preliminary data.</text>
</comment>
<reference evidence="2 3" key="1">
    <citation type="journal article" date="2024" name="Nat. Commun.">
        <title>Phylogenomics reveals the evolutionary origins of lichenization in chlorophyte algae.</title>
        <authorList>
            <person name="Puginier C."/>
            <person name="Libourel C."/>
            <person name="Otte J."/>
            <person name="Skaloud P."/>
            <person name="Haon M."/>
            <person name="Grisel S."/>
            <person name="Petersen M."/>
            <person name="Berrin J.G."/>
            <person name="Delaux P.M."/>
            <person name="Dal Grande F."/>
            <person name="Keller J."/>
        </authorList>
    </citation>
    <scope>NUCLEOTIDE SEQUENCE [LARGE SCALE GENOMIC DNA]</scope>
    <source>
        <strain evidence="2 3">SAG 245.80</strain>
    </source>
</reference>
<dbReference type="PANTHER" id="PTHR13847">
    <property type="entry name" value="SARCOSINE DEHYDROGENASE-RELATED"/>
    <property type="match status" value="1"/>
</dbReference>
<dbReference type="GO" id="GO:0005737">
    <property type="term" value="C:cytoplasm"/>
    <property type="evidence" value="ECO:0007669"/>
    <property type="project" value="TreeGrafter"/>
</dbReference>
<dbReference type="Pfam" id="PF01266">
    <property type="entry name" value="DAO"/>
    <property type="match status" value="1"/>
</dbReference>
<evidence type="ECO:0000313" key="3">
    <source>
        <dbReference type="Proteomes" id="UP001445335"/>
    </source>
</evidence>
<dbReference type="InterPro" id="IPR006076">
    <property type="entry name" value="FAD-dep_OxRdtase"/>
</dbReference>
<dbReference type="PANTHER" id="PTHR13847:SF261">
    <property type="entry name" value="FAD-DEPENDENT OXIDOREDUCTASE FAMILY PROTEIN"/>
    <property type="match status" value="1"/>
</dbReference>
<gene>
    <name evidence="2" type="ORF">WJX81_008540</name>
</gene>
<dbReference type="SUPFAM" id="SSF51971">
    <property type="entry name" value="Nucleotide-binding domain"/>
    <property type="match status" value="1"/>
</dbReference>
<dbReference type="AlphaFoldDB" id="A0AAW1RK13"/>
<evidence type="ECO:0000313" key="2">
    <source>
        <dbReference type="EMBL" id="KAK9833582.1"/>
    </source>
</evidence>
<dbReference type="Gene3D" id="3.50.50.60">
    <property type="entry name" value="FAD/NAD(P)-binding domain"/>
    <property type="match status" value="1"/>
</dbReference>